<organism evidence="1 2">
    <name type="scientific">Tupaia chinensis</name>
    <name type="common">Chinese tree shrew</name>
    <name type="synonym">Tupaia belangeri chinensis</name>
    <dbReference type="NCBI Taxonomy" id="246437"/>
    <lineage>
        <taxon>Eukaryota</taxon>
        <taxon>Metazoa</taxon>
        <taxon>Chordata</taxon>
        <taxon>Craniata</taxon>
        <taxon>Vertebrata</taxon>
        <taxon>Euteleostomi</taxon>
        <taxon>Mammalia</taxon>
        <taxon>Eutheria</taxon>
        <taxon>Euarchontoglires</taxon>
        <taxon>Scandentia</taxon>
        <taxon>Tupaiidae</taxon>
        <taxon>Tupaia</taxon>
    </lineage>
</organism>
<dbReference type="InParanoid" id="L9KVX5"/>
<reference evidence="2" key="1">
    <citation type="submission" date="2012-07" db="EMBL/GenBank/DDBJ databases">
        <title>Genome of the Chinese tree shrew, a rising model animal genetically related to primates.</title>
        <authorList>
            <person name="Zhang G."/>
            <person name="Fan Y."/>
            <person name="Yao Y."/>
            <person name="Huang Z."/>
        </authorList>
    </citation>
    <scope>NUCLEOTIDE SEQUENCE [LARGE SCALE GENOMIC DNA]</scope>
</reference>
<gene>
    <name evidence="1" type="ORF">TREES_T100020445</name>
</gene>
<protein>
    <submittedName>
        <fullName evidence="1">Uncharacterized protein</fullName>
    </submittedName>
</protein>
<name>L9KVX5_TUPCH</name>
<dbReference type="AlphaFoldDB" id="L9KVX5"/>
<proteinExistence type="predicted"/>
<evidence type="ECO:0000313" key="2">
    <source>
        <dbReference type="Proteomes" id="UP000011518"/>
    </source>
</evidence>
<dbReference type="Proteomes" id="UP000011518">
    <property type="component" value="Unassembled WGS sequence"/>
</dbReference>
<accession>L9KVX5</accession>
<keyword evidence="2" id="KW-1185">Reference proteome</keyword>
<reference evidence="2" key="2">
    <citation type="journal article" date="2013" name="Nat. Commun.">
        <title>Genome of the Chinese tree shrew.</title>
        <authorList>
            <person name="Fan Y."/>
            <person name="Huang Z.Y."/>
            <person name="Cao C.C."/>
            <person name="Chen C.S."/>
            <person name="Chen Y.X."/>
            <person name="Fan D.D."/>
            <person name="He J."/>
            <person name="Hou H.L."/>
            <person name="Hu L."/>
            <person name="Hu X.T."/>
            <person name="Jiang X.T."/>
            <person name="Lai R."/>
            <person name="Lang Y.S."/>
            <person name="Liang B."/>
            <person name="Liao S.G."/>
            <person name="Mu D."/>
            <person name="Ma Y.Y."/>
            <person name="Niu Y.Y."/>
            <person name="Sun X.Q."/>
            <person name="Xia J.Q."/>
            <person name="Xiao J."/>
            <person name="Xiong Z.Q."/>
            <person name="Xu L."/>
            <person name="Yang L."/>
            <person name="Zhang Y."/>
            <person name="Zhao W."/>
            <person name="Zhao X.D."/>
            <person name="Zheng Y.T."/>
            <person name="Zhou J.M."/>
            <person name="Zhu Y.B."/>
            <person name="Zhang G.J."/>
            <person name="Wang J."/>
            <person name="Yao Y.G."/>
        </authorList>
    </citation>
    <scope>NUCLEOTIDE SEQUENCE [LARGE SCALE GENOMIC DNA]</scope>
</reference>
<sequence>MRDQSSAQTLRRVCAPERARHHVLACESLCVHRRVFEAEGSRGPDADGQGGVSGWEVGDEMVVSCAGRKRYDPLAPIRRESCINMSLWAAPSAGNFGRNRHPRCRPNSVPQAAGPSSSCLKATSVVTAGMGRPPELCFSGKWQVAQSGL</sequence>
<evidence type="ECO:0000313" key="1">
    <source>
        <dbReference type="EMBL" id="ELW67065.1"/>
    </source>
</evidence>
<dbReference type="EMBL" id="KB320629">
    <property type="protein sequence ID" value="ELW67065.1"/>
    <property type="molecule type" value="Genomic_DNA"/>
</dbReference>